<dbReference type="PANTHER" id="PTHR40627">
    <property type="entry name" value="INDOLE PRENYLTRANSFERASE TDIB-RELATED"/>
    <property type="match status" value="1"/>
</dbReference>
<dbReference type="PANTHER" id="PTHR40627:SF3">
    <property type="entry name" value="PRENYLTRANSFERASE ASQH2-RELATED"/>
    <property type="match status" value="1"/>
</dbReference>
<proteinExistence type="inferred from homology"/>
<name>A0A2I2FA77_ASPCN</name>
<dbReference type="Pfam" id="PF11991">
    <property type="entry name" value="Trp_DMAT"/>
    <property type="match status" value="1"/>
</dbReference>
<feature type="binding site" evidence="3">
    <location>
        <position position="271"/>
    </location>
    <ligand>
        <name>dimethylallyl diphosphate</name>
        <dbReference type="ChEBI" id="CHEBI:57623"/>
    </ligand>
</feature>
<feature type="binding site" evidence="3">
    <location>
        <position position="115"/>
    </location>
    <ligand>
        <name>dimethylallyl diphosphate</name>
        <dbReference type="ChEBI" id="CHEBI:57623"/>
    </ligand>
</feature>
<organism evidence="4 5">
    <name type="scientific">Aspergillus candidus</name>
    <dbReference type="NCBI Taxonomy" id="41067"/>
    <lineage>
        <taxon>Eukaryota</taxon>
        <taxon>Fungi</taxon>
        <taxon>Dikarya</taxon>
        <taxon>Ascomycota</taxon>
        <taxon>Pezizomycotina</taxon>
        <taxon>Eurotiomycetes</taxon>
        <taxon>Eurotiomycetidae</taxon>
        <taxon>Eurotiales</taxon>
        <taxon>Aspergillaceae</taxon>
        <taxon>Aspergillus</taxon>
        <taxon>Aspergillus subgen. Circumdati</taxon>
    </lineage>
</organism>
<dbReference type="Proteomes" id="UP000234585">
    <property type="component" value="Unassembled WGS sequence"/>
</dbReference>
<evidence type="ECO:0000256" key="3">
    <source>
        <dbReference type="PIRSR" id="PIRSR000509-1"/>
    </source>
</evidence>
<evidence type="ECO:0000313" key="5">
    <source>
        <dbReference type="Proteomes" id="UP000234585"/>
    </source>
</evidence>
<feature type="binding site" evidence="3">
    <location>
        <position position="269"/>
    </location>
    <ligand>
        <name>dimethylallyl diphosphate</name>
        <dbReference type="ChEBI" id="CHEBI:57623"/>
    </ligand>
</feature>
<evidence type="ECO:0000256" key="2">
    <source>
        <dbReference type="ARBA" id="ARBA00022679"/>
    </source>
</evidence>
<dbReference type="SFLD" id="SFLDG01162">
    <property type="entry name" value="I"/>
    <property type="match status" value="1"/>
</dbReference>
<dbReference type="SFLD" id="SFLDS00036">
    <property type="entry name" value="Aromatic_Prenyltransferase"/>
    <property type="match status" value="1"/>
</dbReference>
<feature type="binding site" evidence="3">
    <location>
        <position position="356"/>
    </location>
    <ligand>
        <name>dimethylallyl diphosphate</name>
        <dbReference type="ChEBI" id="CHEBI:57623"/>
    </ligand>
</feature>
<dbReference type="InterPro" id="IPR017795">
    <property type="entry name" value="ABBA_NscD-like"/>
</dbReference>
<evidence type="ECO:0000313" key="4">
    <source>
        <dbReference type="EMBL" id="PLB37531.1"/>
    </source>
</evidence>
<dbReference type="EMBL" id="KZ559142">
    <property type="protein sequence ID" value="PLB37531.1"/>
    <property type="molecule type" value="Genomic_DNA"/>
</dbReference>
<dbReference type="InterPro" id="IPR033964">
    <property type="entry name" value="ABBA"/>
</dbReference>
<sequence>MSNYCYSDKAVTAQKTSVSTPVTPYDALSRYLKFPNRDSDGWWRRVAPFLNKLLERAGYDTHQQYQYLILLGLHIIPFLDGVPDPQRPMDYASVVGGIGPLEFSQNFTKDGSKMRIGLEPMNHKHRNGTDPYNRSAMGEALMGLKSLGISVDLQLYHQLVPLLTLTDAEELEMPNATYFVKPASNTQYALALDLDKGDVTVKQYLIPSQKAAVTGLPPSELIFSAIRTVDVNEVFTDSIAMLEDFLSATYDPPVAVFVSCDLAPLHSTRFKVYVAELSQSLETIARDWTLGGRLNDSETLKGLAYAQELYTLFGIPDGTRDIISHPVIPGDPQSFSHVMFNYELQQGDPRPKPKIYYALNALNDMEKAKALEGFFKRVGWEKHAAELIDNLQSYIPGVDINETTELIGWLSFAYSEKKGPYLTIYYR</sequence>
<keyword evidence="5" id="KW-1185">Reference proteome</keyword>
<dbReference type="GO" id="GO:0016765">
    <property type="term" value="F:transferase activity, transferring alkyl or aryl (other than methyl) groups"/>
    <property type="evidence" value="ECO:0007669"/>
    <property type="project" value="InterPro"/>
</dbReference>
<dbReference type="RefSeq" id="XP_024671543.1">
    <property type="nucleotide sequence ID" value="XM_024816524.1"/>
</dbReference>
<dbReference type="PIRSF" id="PIRSF000509">
    <property type="entry name" value="Trp_DMAT"/>
    <property type="match status" value="1"/>
</dbReference>
<dbReference type="AlphaFoldDB" id="A0A2I2FA77"/>
<dbReference type="GO" id="GO:0009820">
    <property type="term" value="P:alkaloid metabolic process"/>
    <property type="evidence" value="ECO:0007669"/>
    <property type="project" value="InterPro"/>
</dbReference>
<gene>
    <name evidence="4" type="ORF">BDW47DRAFT_126232</name>
</gene>
<dbReference type="NCBIfam" id="TIGR03429">
    <property type="entry name" value="arom_pren_DMATS"/>
    <property type="match status" value="1"/>
</dbReference>
<dbReference type="GeneID" id="36523684"/>
<dbReference type="InterPro" id="IPR012148">
    <property type="entry name" value="ABBA_DMATS-like"/>
</dbReference>
<accession>A0A2I2FA77</accession>
<keyword evidence="2 4" id="KW-0808">Transferase</keyword>
<comment type="similarity">
    <text evidence="1">Belongs to the tryptophan dimethylallyltransferase family.</text>
</comment>
<feature type="binding site" evidence="3">
    <location>
        <position position="273"/>
    </location>
    <ligand>
        <name>dimethylallyl diphosphate</name>
        <dbReference type="ChEBI" id="CHEBI:57623"/>
    </ligand>
</feature>
<dbReference type="OrthoDB" id="5392033at2759"/>
<protein>
    <submittedName>
        <fullName evidence="4">Cyclo-L-Trp-L-Trp prenyltransferase</fullName>
    </submittedName>
</protein>
<evidence type="ECO:0000256" key="1">
    <source>
        <dbReference type="ARBA" id="ARBA00010209"/>
    </source>
</evidence>
<feature type="binding site" evidence="3">
    <location>
        <position position="202"/>
    </location>
    <ligand>
        <name>dimethylallyl diphosphate</name>
        <dbReference type="ChEBI" id="CHEBI:57623"/>
    </ligand>
</feature>
<reference evidence="4 5" key="1">
    <citation type="submission" date="2017-12" db="EMBL/GenBank/DDBJ databases">
        <authorList>
            <consortium name="DOE Joint Genome Institute"/>
            <person name="Haridas S."/>
            <person name="Kjaerbolling I."/>
            <person name="Vesth T.C."/>
            <person name="Frisvad J.C."/>
            <person name="Nybo J.L."/>
            <person name="Theobald S."/>
            <person name="Kuo A."/>
            <person name="Bowyer P."/>
            <person name="Matsuda Y."/>
            <person name="Mondo S."/>
            <person name="Lyhne E.K."/>
            <person name="Kogle M.E."/>
            <person name="Clum A."/>
            <person name="Lipzen A."/>
            <person name="Salamov A."/>
            <person name="Ngan C.Y."/>
            <person name="Daum C."/>
            <person name="Chiniquy J."/>
            <person name="Barry K."/>
            <person name="LaButti K."/>
            <person name="Simmons B.A."/>
            <person name="Magnuson J.K."/>
            <person name="Mortensen U.H."/>
            <person name="Larsen T.O."/>
            <person name="Grigoriev I.V."/>
            <person name="Baker S.E."/>
            <person name="Andersen M.R."/>
            <person name="Nordberg H.P."/>
            <person name="Cantor M.N."/>
            <person name="Hua S.X."/>
        </authorList>
    </citation>
    <scope>NUCLEOTIDE SEQUENCE [LARGE SCALE GENOMIC DNA]</scope>
    <source>
        <strain evidence="4 5">CBS 102.13</strain>
    </source>
</reference>
<feature type="binding site" evidence="3">
    <location>
        <position position="102"/>
    </location>
    <ligand>
        <name>L-tryptophan</name>
        <dbReference type="ChEBI" id="CHEBI:57912"/>
    </ligand>
</feature>
<dbReference type="CDD" id="cd13929">
    <property type="entry name" value="PT-DMATS_CymD"/>
    <property type="match status" value="1"/>
</dbReference>
<feature type="binding site" evidence="3">
    <location>
        <position position="204"/>
    </location>
    <ligand>
        <name>dimethylallyl diphosphate</name>
        <dbReference type="ChEBI" id="CHEBI:57623"/>
    </ligand>
</feature>